<evidence type="ECO:0000313" key="2">
    <source>
        <dbReference type="Proteomes" id="UP000757435"/>
    </source>
</evidence>
<accession>A0A951QBQ7</accession>
<organism evidence="1 2">
    <name type="scientific">Drouetiella hepatica Uher 2000/2452</name>
    <dbReference type="NCBI Taxonomy" id="904376"/>
    <lineage>
        <taxon>Bacteria</taxon>
        <taxon>Bacillati</taxon>
        <taxon>Cyanobacteriota</taxon>
        <taxon>Cyanophyceae</taxon>
        <taxon>Oculatellales</taxon>
        <taxon>Oculatellaceae</taxon>
        <taxon>Drouetiella</taxon>
    </lineage>
</organism>
<proteinExistence type="predicted"/>
<sequence>MRWIFSKSEDASLTSNSFLKDKSRYVVVLTACIDPSQGSAKTVKVFRSDPLTRLADYEKSLLFWLKIKDCRLQKIVFVENSGYSLDSLKELVLNSNALAKQVEFISLCCNNIPLGLHYGYAELDMLDRAYQTSELIKSSEYFIKATGRLTFPNLPSLLNHLPLKYLFAVDCRNSAFLRRSTHAFTTTQLMIFSTEFYGEKLYGAKADLTMKVPKIEELLYYKLIIFKSQEGAILRWPISVDPVGQAAHWRKNYRSPRQIAINTIRSICRILFPNWWV</sequence>
<dbReference type="AlphaFoldDB" id="A0A951QBQ7"/>
<gene>
    <name evidence="1" type="ORF">KME15_09225</name>
</gene>
<comment type="caution">
    <text evidence="1">The sequence shown here is derived from an EMBL/GenBank/DDBJ whole genome shotgun (WGS) entry which is preliminary data.</text>
</comment>
<protein>
    <submittedName>
        <fullName evidence="1">Uncharacterized protein</fullName>
    </submittedName>
</protein>
<reference evidence="1" key="2">
    <citation type="journal article" date="2022" name="Microbiol. Resour. Announc.">
        <title>Metagenome Sequencing to Explore Phylogenomics of Terrestrial Cyanobacteria.</title>
        <authorList>
            <person name="Ward R.D."/>
            <person name="Stajich J.E."/>
            <person name="Johansen J.R."/>
            <person name="Huntemann M."/>
            <person name="Clum A."/>
            <person name="Foster B."/>
            <person name="Foster B."/>
            <person name="Roux S."/>
            <person name="Palaniappan K."/>
            <person name="Varghese N."/>
            <person name="Mukherjee S."/>
            <person name="Reddy T.B.K."/>
            <person name="Daum C."/>
            <person name="Copeland A."/>
            <person name="Chen I.A."/>
            <person name="Ivanova N.N."/>
            <person name="Kyrpides N.C."/>
            <person name="Shapiro N."/>
            <person name="Eloe-Fadrosh E.A."/>
            <person name="Pietrasiak N."/>
        </authorList>
    </citation>
    <scope>NUCLEOTIDE SEQUENCE</scope>
    <source>
        <strain evidence="1">UHER 2000/2452</strain>
    </source>
</reference>
<dbReference type="EMBL" id="JAHHHD010000007">
    <property type="protein sequence ID" value="MBW4658845.1"/>
    <property type="molecule type" value="Genomic_DNA"/>
</dbReference>
<dbReference type="Proteomes" id="UP000757435">
    <property type="component" value="Unassembled WGS sequence"/>
</dbReference>
<name>A0A951QBQ7_9CYAN</name>
<reference evidence="1" key="1">
    <citation type="submission" date="2021-05" db="EMBL/GenBank/DDBJ databases">
        <authorList>
            <person name="Pietrasiak N."/>
            <person name="Ward R."/>
            <person name="Stajich J.E."/>
            <person name="Kurbessoian T."/>
        </authorList>
    </citation>
    <scope>NUCLEOTIDE SEQUENCE</scope>
    <source>
        <strain evidence="1">UHER 2000/2452</strain>
    </source>
</reference>
<evidence type="ECO:0000313" key="1">
    <source>
        <dbReference type="EMBL" id="MBW4658845.1"/>
    </source>
</evidence>